<sequence length="171" mass="16686">MQFSTIALISALAASVSANGNHSISAVWVTDVVTSFTTVCPAATTLSFNGVTYTATESETITITNCPCTISKPVYTTSSVICNTCTAPSPSAPTGSAPAYGNSTTPAPTTAASSSNGGSIGTTSLPVVSSATTASPSASTTPLIVSNGGHRAVVFSGAGLAGLIAVAAYVL</sequence>
<accession>W9C6P0</accession>
<dbReference type="InterPro" id="IPR038843">
    <property type="entry name" value="Sed1/Spi1"/>
</dbReference>
<dbReference type="STRING" id="1432307.W9C6P0"/>
<proteinExistence type="predicted"/>
<dbReference type="Proteomes" id="UP000019487">
    <property type="component" value="Unassembled WGS sequence"/>
</dbReference>
<feature type="signal peptide" evidence="2">
    <location>
        <begin position="1"/>
        <end position="18"/>
    </location>
</feature>
<dbReference type="GO" id="GO:0005199">
    <property type="term" value="F:structural constituent of cell wall"/>
    <property type="evidence" value="ECO:0007669"/>
    <property type="project" value="InterPro"/>
</dbReference>
<dbReference type="GO" id="GO:0009277">
    <property type="term" value="C:fungal-type cell wall"/>
    <property type="evidence" value="ECO:0007669"/>
    <property type="project" value="TreeGrafter"/>
</dbReference>
<name>W9C6P0_SCLBF</name>
<keyword evidence="4" id="KW-1185">Reference proteome</keyword>
<dbReference type="AlphaFoldDB" id="W9C6P0"/>
<reference evidence="3 4" key="1">
    <citation type="journal article" date="2014" name="Genome Announc.">
        <title>Draft genome sequence of Sclerotinia borealis, a psychrophilic plant pathogenic fungus.</title>
        <authorList>
            <person name="Mardanov A.V."/>
            <person name="Beletsky A.V."/>
            <person name="Kadnikov V.V."/>
            <person name="Ignatov A.N."/>
            <person name="Ravin N.V."/>
        </authorList>
    </citation>
    <scope>NUCLEOTIDE SEQUENCE [LARGE SCALE GENOMIC DNA]</scope>
    <source>
        <strain evidence="4">F-4157</strain>
    </source>
</reference>
<comment type="caution">
    <text evidence="3">The sequence shown here is derived from an EMBL/GenBank/DDBJ whole genome shotgun (WGS) entry which is preliminary data.</text>
</comment>
<keyword evidence="2" id="KW-0732">Signal</keyword>
<dbReference type="OrthoDB" id="4094614at2759"/>
<dbReference type="PANTHER" id="PTHR35523">
    <property type="entry name" value="CELL WALL PROTEIN SED1"/>
    <property type="match status" value="1"/>
</dbReference>
<protein>
    <recommendedName>
        <fullName evidence="5">Mmc protein</fullName>
    </recommendedName>
</protein>
<evidence type="ECO:0008006" key="5">
    <source>
        <dbReference type="Google" id="ProtNLM"/>
    </source>
</evidence>
<feature type="region of interest" description="Disordered" evidence="1">
    <location>
        <begin position="93"/>
        <end position="118"/>
    </location>
</feature>
<dbReference type="PANTHER" id="PTHR35523:SF1">
    <property type="entry name" value="CELL WALL PROTEIN SED1"/>
    <property type="match status" value="1"/>
</dbReference>
<feature type="chain" id="PRO_5004918817" description="Mmc protein" evidence="2">
    <location>
        <begin position="19"/>
        <end position="171"/>
    </location>
</feature>
<evidence type="ECO:0000313" key="3">
    <source>
        <dbReference type="EMBL" id="ESZ90569.1"/>
    </source>
</evidence>
<evidence type="ECO:0000256" key="1">
    <source>
        <dbReference type="SAM" id="MobiDB-lite"/>
    </source>
</evidence>
<dbReference type="EMBL" id="AYSA01000606">
    <property type="protein sequence ID" value="ESZ90569.1"/>
    <property type="molecule type" value="Genomic_DNA"/>
</dbReference>
<evidence type="ECO:0000256" key="2">
    <source>
        <dbReference type="SAM" id="SignalP"/>
    </source>
</evidence>
<evidence type="ECO:0000313" key="4">
    <source>
        <dbReference type="Proteomes" id="UP000019487"/>
    </source>
</evidence>
<gene>
    <name evidence="3" type="ORF">SBOR_9046</name>
</gene>
<dbReference type="HOGENOM" id="CLU_092869_1_0_1"/>
<organism evidence="3 4">
    <name type="scientific">Sclerotinia borealis (strain F-4128)</name>
    <dbReference type="NCBI Taxonomy" id="1432307"/>
    <lineage>
        <taxon>Eukaryota</taxon>
        <taxon>Fungi</taxon>
        <taxon>Dikarya</taxon>
        <taxon>Ascomycota</taxon>
        <taxon>Pezizomycotina</taxon>
        <taxon>Leotiomycetes</taxon>
        <taxon>Helotiales</taxon>
        <taxon>Sclerotiniaceae</taxon>
        <taxon>Sclerotinia</taxon>
    </lineage>
</organism>
<dbReference type="GO" id="GO:0031505">
    <property type="term" value="P:fungal-type cell wall organization"/>
    <property type="evidence" value="ECO:0007669"/>
    <property type="project" value="InterPro"/>
</dbReference>